<keyword evidence="2" id="KW-1185">Reference proteome</keyword>
<evidence type="ECO:0000313" key="2">
    <source>
        <dbReference type="Proteomes" id="UP001628091"/>
    </source>
</evidence>
<sequence>MSSDNFGIRWTVGDVSDFGFEALRLSIWGAAKAFGPDAALAVVVNSVPVEEACRRTGPVPDRVRWLAAGGTPDFLNSHLDHGMAEGVAWKLAPLRVFPDRFEIALDNDCILWDIPPTVDVWRWEEPPRCLIAADVKNAFGAFTDLTRPEPRNTGIRGFPPGYDPGAALQTVLRDHSLPLRSELDEQGLQALAMDRGRPAHIVPTEEVTICSPFWPQQPYLGRAGAHFVGLNARHLPWSYYDRPASDCVAENWLKHRAEIQRRIGLEELQAT</sequence>
<evidence type="ECO:0000313" key="1">
    <source>
        <dbReference type="EMBL" id="GAB1581141.1"/>
    </source>
</evidence>
<accession>A0ABQ0GWV0</accession>
<organism evidence="1 2">
    <name type="scientific">Phyllobacterium phragmitis</name>
    <dbReference type="NCBI Taxonomy" id="2670329"/>
    <lineage>
        <taxon>Bacteria</taxon>
        <taxon>Pseudomonadati</taxon>
        <taxon>Pseudomonadota</taxon>
        <taxon>Alphaproteobacteria</taxon>
        <taxon>Hyphomicrobiales</taxon>
        <taxon>Phyllobacteriaceae</taxon>
        <taxon>Phyllobacterium</taxon>
    </lineage>
</organism>
<dbReference type="RefSeq" id="WP_407864027.1">
    <property type="nucleotide sequence ID" value="NZ_BAAFZP010000001.1"/>
</dbReference>
<dbReference type="Proteomes" id="UP001628091">
    <property type="component" value="Unassembled WGS sequence"/>
</dbReference>
<gene>
    <name evidence="1" type="ORF">PPNSA23_10840</name>
</gene>
<reference evidence="1 2" key="1">
    <citation type="submission" date="2024-10" db="EMBL/GenBank/DDBJ databases">
        <title>Isolation, draft genome sequencing and identification of Phyllobacterium sp. NSA23, isolated from leaf soil.</title>
        <authorList>
            <person name="Akita H."/>
        </authorList>
    </citation>
    <scope>NUCLEOTIDE SEQUENCE [LARGE SCALE GENOMIC DNA]</scope>
    <source>
        <strain evidence="1 2">NSA23</strain>
    </source>
</reference>
<proteinExistence type="predicted"/>
<comment type="caution">
    <text evidence="1">The sequence shown here is derived from an EMBL/GenBank/DDBJ whole genome shotgun (WGS) entry which is preliminary data.</text>
</comment>
<dbReference type="EMBL" id="BAAFZP010000001">
    <property type="protein sequence ID" value="GAB1581141.1"/>
    <property type="molecule type" value="Genomic_DNA"/>
</dbReference>
<name>A0ABQ0GWV0_9HYPH</name>
<protein>
    <submittedName>
        <fullName evidence="1">Uncharacterized protein</fullName>
    </submittedName>
</protein>